<protein>
    <recommendedName>
        <fullName evidence="1">ABC transporter domain-containing protein</fullName>
    </recommendedName>
</protein>
<evidence type="ECO:0000259" key="1">
    <source>
        <dbReference type="Pfam" id="PF00005"/>
    </source>
</evidence>
<organism evidence="2 3">
    <name type="scientific">Candidatus Rickettsia kedanie</name>
    <dbReference type="NCBI Taxonomy" id="3115352"/>
    <lineage>
        <taxon>Bacteria</taxon>
        <taxon>Pseudomonadati</taxon>
        <taxon>Pseudomonadota</taxon>
        <taxon>Alphaproteobacteria</taxon>
        <taxon>Rickettsiales</taxon>
        <taxon>Rickettsiaceae</taxon>
        <taxon>Rickettsieae</taxon>
        <taxon>Rickettsia</taxon>
        <taxon>spotted fever group</taxon>
    </lineage>
</organism>
<evidence type="ECO:0000313" key="2">
    <source>
        <dbReference type="EMBL" id="GAA5252795.1"/>
    </source>
</evidence>
<proteinExistence type="predicted"/>
<dbReference type="Gene3D" id="3.40.50.300">
    <property type="entry name" value="P-loop containing nucleotide triphosphate hydrolases"/>
    <property type="match status" value="1"/>
</dbReference>
<feature type="domain" description="ABC transporter" evidence="1">
    <location>
        <begin position="15"/>
        <end position="101"/>
    </location>
</feature>
<dbReference type="InterPro" id="IPR051309">
    <property type="entry name" value="ABCF_ATPase"/>
</dbReference>
<keyword evidence="3" id="KW-1185">Reference proteome</keyword>
<evidence type="ECO:0000313" key="3">
    <source>
        <dbReference type="Proteomes" id="UP001628124"/>
    </source>
</evidence>
<reference evidence="2 3" key="1">
    <citation type="journal article" date="2024" name="Microbiol. Immunol.">
        <title>Discovery of a novel spotted fever group Rickettsia, 'Candidatus Rickettsia kedanie,' in unfed larval chigger mites, Leptotrombidium scutellare.</title>
        <authorList>
            <person name="Ogawa M."/>
            <person name="Matsutani M."/>
            <person name="Katayama T."/>
            <person name="Takada N."/>
            <person name="Noda S."/>
            <person name="Takahashi M."/>
            <person name="Kageyama D."/>
            <person name="Hanaoka N."/>
            <person name="Ebihara H."/>
        </authorList>
    </citation>
    <scope>NUCLEOTIDE SEQUENCE [LARGE SCALE GENOMIC DNA]</scope>
    <source>
        <strain evidence="2 3">KNCP2-13</strain>
    </source>
</reference>
<dbReference type="InterPro" id="IPR003439">
    <property type="entry name" value="ABC_transporter-like_ATP-bd"/>
</dbReference>
<gene>
    <name evidence="2" type="ORF">KNCP2_10830</name>
</gene>
<dbReference type="PANTHER" id="PTHR42855">
    <property type="entry name" value="ABC TRANSPORTER ATP-BINDING SUBUNIT"/>
    <property type="match status" value="1"/>
</dbReference>
<accession>A0ABP9TYK5</accession>
<dbReference type="InterPro" id="IPR027417">
    <property type="entry name" value="P-loop_NTPase"/>
</dbReference>
<dbReference type="Proteomes" id="UP001628124">
    <property type="component" value="Unassembled WGS sequence"/>
</dbReference>
<dbReference type="SUPFAM" id="SSF52540">
    <property type="entry name" value="P-loop containing nucleoside triphosphate hydrolases"/>
    <property type="match status" value="1"/>
</dbReference>
<dbReference type="EMBL" id="BAABMM010000039">
    <property type="protein sequence ID" value="GAA5252795.1"/>
    <property type="molecule type" value="Genomic_DNA"/>
</dbReference>
<sequence length="174" mass="19858">MNKIAADQGSYEWGYESQISYFAQDHNELLNENISIIDWLKKQSKKETENTIRNTLGQVLFRSDEVNKNIVSLSGGEGARLLLAKMMLEKSNILVLDEPTNHLDIESREALKKSLIDFEGTVILVTHDRDFAKSIATRIIALSHRKNIVDFKGKYDDYIEKYGNDYLSSAIKLS</sequence>
<dbReference type="Pfam" id="PF00005">
    <property type="entry name" value="ABC_tran"/>
    <property type="match status" value="1"/>
</dbReference>
<name>A0ABP9TYK5_9RICK</name>
<comment type="caution">
    <text evidence="2">The sequence shown here is derived from an EMBL/GenBank/DDBJ whole genome shotgun (WGS) entry which is preliminary data.</text>
</comment>
<dbReference type="RefSeq" id="WP_412708419.1">
    <property type="nucleotide sequence ID" value="NZ_BAABMM010000039.1"/>
</dbReference>
<dbReference type="PANTHER" id="PTHR42855:SF2">
    <property type="entry name" value="DRUG RESISTANCE ABC TRANSPORTER,ATP-BINDING PROTEIN"/>
    <property type="match status" value="1"/>
</dbReference>